<keyword evidence="3" id="KW-0547">Nucleotide-binding</keyword>
<dbReference type="Gene3D" id="3.40.50.300">
    <property type="entry name" value="P-loop containing nucleotide triphosphate hydrolases"/>
    <property type="match status" value="1"/>
</dbReference>
<dbReference type="InterPro" id="IPR003593">
    <property type="entry name" value="AAA+_ATPase"/>
</dbReference>
<name>A0ABW7IDD5_9VIBR</name>
<dbReference type="InterPro" id="IPR003439">
    <property type="entry name" value="ABC_transporter-like_ATP-bd"/>
</dbReference>
<proteinExistence type="inferred from homology"/>
<dbReference type="PROSITE" id="PS50893">
    <property type="entry name" value="ABC_TRANSPORTER_2"/>
    <property type="match status" value="1"/>
</dbReference>
<dbReference type="PANTHER" id="PTHR46743:SF2">
    <property type="entry name" value="TEICHOIC ACIDS EXPORT ATP-BINDING PROTEIN TAGH"/>
    <property type="match status" value="1"/>
</dbReference>
<dbReference type="SMART" id="SM00382">
    <property type="entry name" value="AAA"/>
    <property type="match status" value="1"/>
</dbReference>
<dbReference type="InterPro" id="IPR015860">
    <property type="entry name" value="ABC_transpr_TagH-like"/>
</dbReference>
<protein>
    <submittedName>
        <fullName evidence="6">ABC transporter ATP-binding protein</fullName>
    </submittedName>
</protein>
<gene>
    <name evidence="6" type="ORF">ACGRH2_04005</name>
</gene>
<dbReference type="PANTHER" id="PTHR46743">
    <property type="entry name" value="TEICHOIC ACIDS EXPORT ATP-BINDING PROTEIN TAGH"/>
    <property type="match status" value="1"/>
</dbReference>
<reference evidence="6 7" key="1">
    <citation type="submission" date="2024-10" db="EMBL/GenBank/DDBJ databases">
        <authorList>
            <person name="Yibar A."/>
            <person name="Saticioglu I.B."/>
            <person name="Duman M."/>
            <person name="Ajmi N."/>
            <person name="Gurler F."/>
            <person name="Ay H."/>
            <person name="Onuk E."/>
            <person name="Guler S."/>
            <person name="Romalde J.L."/>
        </authorList>
    </citation>
    <scope>NUCLEOTIDE SEQUENCE [LARGE SCALE GENOMIC DNA]</scope>
    <source>
        <strain evidence="6 7">1-TCBS-B</strain>
    </source>
</reference>
<evidence type="ECO:0000259" key="5">
    <source>
        <dbReference type="PROSITE" id="PS50893"/>
    </source>
</evidence>
<feature type="domain" description="ABC transporter" evidence="5">
    <location>
        <begin position="33"/>
        <end position="254"/>
    </location>
</feature>
<keyword evidence="7" id="KW-1185">Reference proteome</keyword>
<dbReference type="InterPro" id="IPR050683">
    <property type="entry name" value="Bact_Polysacc_Export_ATP-bd"/>
</dbReference>
<dbReference type="Gene3D" id="2.70.50.60">
    <property type="entry name" value="abc- transporter (atp binding component) like domain"/>
    <property type="match status" value="1"/>
</dbReference>
<evidence type="ECO:0000256" key="4">
    <source>
        <dbReference type="ARBA" id="ARBA00022840"/>
    </source>
</evidence>
<evidence type="ECO:0000313" key="7">
    <source>
        <dbReference type="Proteomes" id="UP001607125"/>
    </source>
</evidence>
<dbReference type="InterPro" id="IPR029439">
    <property type="entry name" value="Wzt_C"/>
</dbReference>
<dbReference type="Pfam" id="PF14524">
    <property type="entry name" value="Wzt_C"/>
    <property type="match status" value="1"/>
</dbReference>
<dbReference type="Pfam" id="PF00005">
    <property type="entry name" value="ABC_tran"/>
    <property type="match status" value="1"/>
</dbReference>
<sequence length="413" mass="46842">MASIVKVENIIKKYSKNSSSHLDYGIKDLFTELKGLNQSTSLRKDEFYAVNNVSFSLEKGQSIALIGRNGCGKTTLLKMIAGLIKPTKGRITIDGKVQALIALGAGFENKLSGRENIYNSASLIGLNYHETQKIIDEIIEFSEIEEFIDSPVETYSSGMYARLGFSVAIHLKPDLLLVDEILSVGDYAFQNKCFMKMHQLKKEGMSIILVSHSHTQVTQLCDVAVWMDKGNIIEYGKSKEVVTKYLNYMDELAVKKLERSSPKKNDSPMLYGSIYPDFDKINNFKFKILDESGNELSTCRTNDTIFLEYSFELSQKVEDLNVSINFYRKDGLLMTTISTLNGDIIKHVNDGKVHCKLRIDNLSLNPNEYVIVMPIHEGHGYLYRNVVKELLVTKHSEMMHWGVVTLNHEYQEI</sequence>
<dbReference type="Proteomes" id="UP001607125">
    <property type="component" value="Unassembled WGS sequence"/>
</dbReference>
<evidence type="ECO:0000256" key="2">
    <source>
        <dbReference type="ARBA" id="ARBA00022448"/>
    </source>
</evidence>
<dbReference type="RefSeq" id="WP_394628623.1">
    <property type="nucleotide sequence ID" value="NZ_JBIHSF010000005.1"/>
</dbReference>
<evidence type="ECO:0000256" key="3">
    <source>
        <dbReference type="ARBA" id="ARBA00022741"/>
    </source>
</evidence>
<accession>A0ABW7IDD5</accession>
<comment type="similarity">
    <text evidence="1">Belongs to the ABC transporter superfamily.</text>
</comment>
<dbReference type="CDD" id="cd03220">
    <property type="entry name" value="ABC_KpsT_Wzt"/>
    <property type="match status" value="1"/>
</dbReference>
<evidence type="ECO:0000256" key="1">
    <source>
        <dbReference type="ARBA" id="ARBA00005417"/>
    </source>
</evidence>
<dbReference type="GO" id="GO:0005524">
    <property type="term" value="F:ATP binding"/>
    <property type="evidence" value="ECO:0007669"/>
    <property type="project" value="UniProtKB-KW"/>
</dbReference>
<keyword evidence="4 6" id="KW-0067">ATP-binding</keyword>
<dbReference type="InterPro" id="IPR027417">
    <property type="entry name" value="P-loop_NTPase"/>
</dbReference>
<keyword evidence="2" id="KW-0813">Transport</keyword>
<comment type="caution">
    <text evidence="6">The sequence shown here is derived from an EMBL/GenBank/DDBJ whole genome shotgun (WGS) entry which is preliminary data.</text>
</comment>
<dbReference type="SUPFAM" id="SSF52540">
    <property type="entry name" value="P-loop containing nucleoside triphosphate hydrolases"/>
    <property type="match status" value="1"/>
</dbReference>
<dbReference type="EMBL" id="JBIHSF010000005">
    <property type="protein sequence ID" value="MFH0259609.1"/>
    <property type="molecule type" value="Genomic_DNA"/>
</dbReference>
<organism evidence="6 7">
    <name type="scientific">Vibrio barjaei</name>
    <dbReference type="NCBI Taxonomy" id="1676683"/>
    <lineage>
        <taxon>Bacteria</taxon>
        <taxon>Pseudomonadati</taxon>
        <taxon>Pseudomonadota</taxon>
        <taxon>Gammaproteobacteria</taxon>
        <taxon>Vibrionales</taxon>
        <taxon>Vibrionaceae</taxon>
        <taxon>Vibrio</taxon>
    </lineage>
</organism>
<evidence type="ECO:0000313" key="6">
    <source>
        <dbReference type="EMBL" id="MFH0259609.1"/>
    </source>
</evidence>